<comment type="caution">
    <text evidence="1">The sequence shown here is derived from an EMBL/GenBank/DDBJ whole genome shotgun (WGS) entry which is preliminary data.</text>
</comment>
<dbReference type="EMBL" id="BMEG01000009">
    <property type="protein sequence ID" value="GGD87095.1"/>
    <property type="molecule type" value="Genomic_DNA"/>
</dbReference>
<sequence>MYSASGPKKLLSLVTFFAWDQSKALKRQLWSTAKKVTPAPGRGELIHRHEYKLNEKRTPRAAAQKTKAAQPAVAKNNRPHLASARRFISNCVISR</sequence>
<accession>A0ABQ1S0B6</accession>
<keyword evidence="2" id="KW-1185">Reference proteome</keyword>
<organism evidence="1 2">
    <name type="scientific">Caballeronia grimmiae</name>
    <dbReference type="NCBI Taxonomy" id="1071679"/>
    <lineage>
        <taxon>Bacteria</taxon>
        <taxon>Pseudomonadati</taxon>
        <taxon>Pseudomonadota</taxon>
        <taxon>Betaproteobacteria</taxon>
        <taxon>Burkholderiales</taxon>
        <taxon>Burkholderiaceae</taxon>
        <taxon>Caballeronia</taxon>
    </lineage>
</organism>
<evidence type="ECO:0008006" key="3">
    <source>
        <dbReference type="Google" id="ProtNLM"/>
    </source>
</evidence>
<reference evidence="2" key="1">
    <citation type="journal article" date="2019" name="Int. J. Syst. Evol. Microbiol.">
        <title>The Global Catalogue of Microorganisms (GCM) 10K type strain sequencing project: providing services to taxonomists for standard genome sequencing and annotation.</title>
        <authorList>
            <consortium name="The Broad Institute Genomics Platform"/>
            <consortium name="The Broad Institute Genome Sequencing Center for Infectious Disease"/>
            <person name="Wu L."/>
            <person name="Ma J."/>
        </authorList>
    </citation>
    <scope>NUCLEOTIDE SEQUENCE [LARGE SCALE GENOMIC DNA]</scope>
    <source>
        <strain evidence="2">CGMCC 1.11013</strain>
    </source>
</reference>
<evidence type="ECO:0000313" key="1">
    <source>
        <dbReference type="EMBL" id="GGD87095.1"/>
    </source>
</evidence>
<proteinExistence type="predicted"/>
<dbReference type="Proteomes" id="UP000597138">
    <property type="component" value="Unassembled WGS sequence"/>
</dbReference>
<gene>
    <name evidence="1" type="ORF">GCM10010985_47120</name>
</gene>
<name>A0ABQ1S0B6_9BURK</name>
<protein>
    <recommendedName>
        <fullName evidence="3">60S ribosomal protein L28</fullName>
    </recommendedName>
</protein>
<evidence type="ECO:0000313" key="2">
    <source>
        <dbReference type="Proteomes" id="UP000597138"/>
    </source>
</evidence>